<evidence type="ECO:0000313" key="2">
    <source>
        <dbReference type="EMBL" id="CAL8119635.1"/>
    </source>
</evidence>
<keyword evidence="3" id="KW-1185">Reference proteome</keyword>
<dbReference type="InterPro" id="IPR027417">
    <property type="entry name" value="P-loop_NTPase"/>
</dbReference>
<reference evidence="2 3" key="1">
    <citation type="submission" date="2024-08" db="EMBL/GenBank/DDBJ databases">
        <authorList>
            <person name="Cucini C."/>
            <person name="Frati F."/>
        </authorList>
    </citation>
    <scope>NUCLEOTIDE SEQUENCE [LARGE SCALE GENOMIC DNA]</scope>
</reference>
<evidence type="ECO:0000313" key="3">
    <source>
        <dbReference type="Proteomes" id="UP001642540"/>
    </source>
</evidence>
<dbReference type="Pfam" id="PF00271">
    <property type="entry name" value="Helicase_C"/>
    <property type="match status" value="1"/>
</dbReference>
<proteinExistence type="predicted"/>
<dbReference type="SUPFAM" id="SSF52540">
    <property type="entry name" value="P-loop containing nucleoside triphosphate hydrolases"/>
    <property type="match status" value="1"/>
</dbReference>
<accession>A0ABP1R4L2</accession>
<dbReference type="Gene3D" id="3.40.50.300">
    <property type="entry name" value="P-loop containing nucleotide triphosphate hydrolases"/>
    <property type="match status" value="1"/>
</dbReference>
<dbReference type="PROSITE" id="PS51194">
    <property type="entry name" value="HELICASE_CTER"/>
    <property type="match status" value="1"/>
</dbReference>
<dbReference type="Proteomes" id="UP001642540">
    <property type="component" value="Unassembled WGS sequence"/>
</dbReference>
<gene>
    <name evidence="2" type="ORF">ODALV1_LOCUS18646</name>
</gene>
<organism evidence="2 3">
    <name type="scientific">Orchesella dallaii</name>
    <dbReference type="NCBI Taxonomy" id="48710"/>
    <lineage>
        <taxon>Eukaryota</taxon>
        <taxon>Metazoa</taxon>
        <taxon>Ecdysozoa</taxon>
        <taxon>Arthropoda</taxon>
        <taxon>Hexapoda</taxon>
        <taxon>Collembola</taxon>
        <taxon>Entomobryomorpha</taxon>
        <taxon>Entomobryoidea</taxon>
        <taxon>Orchesellidae</taxon>
        <taxon>Orchesellinae</taxon>
        <taxon>Orchesella</taxon>
    </lineage>
</organism>
<evidence type="ECO:0000259" key="1">
    <source>
        <dbReference type="PROSITE" id="PS51194"/>
    </source>
</evidence>
<name>A0ABP1R4L2_9HEXA</name>
<dbReference type="EMBL" id="CAXLJM020000061">
    <property type="protein sequence ID" value="CAL8119635.1"/>
    <property type="molecule type" value="Genomic_DNA"/>
</dbReference>
<protein>
    <recommendedName>
        <fullName evidence="1">Helicase C-terminal domain-containing protein</fullName>
    </recommendedName>
</protein>
<dbReference type="InterPro" id="IPR001650">
    <property type="entry name" value="Helicase_C-like"/>
</dbReference>
<dbReference type="SMART" id="SM00490">
    <property type="entry name" value="HELICc"/>
    <property type="match status" value="1"/>
</dbReference>
<sequence>MKLEKIVQDLEATEKKLLVFCNTIEKTVEIFNFLHQSEYKDSGIHSDLTQDERTQALKDFDAGRSTILIATSVATRGLNIRGIDLVLNYDLPKDINEYIQRIGRTGRVGVVGESISFFDEDTDEDLAKDLVDALTSGNQSVPTFLSEFCSVADGEEFGSSEEALHFGMKKLKVKRCFEDFEEEDAF</sequence>
<dbReference type="CDD" id="cd18787">
    <property type="entry name" value="SF2_C_DEAD"/>
    <property type="match status" value="1"/>
</dbReference>
<feature type="domain" description="Helicase C-terminal" evidence="1">
    <location>
        <begin position="5"/>
        <end position="149"/>
    </location>
</feature>
<comment type="caution">
    <text evidence="2">The sequence shown here is derived from an EMBL/GenBank/DDBJ whole genome shotgun (WGS) entry which is preliminary data.</text>
</comment>
<dbReference type="PANTHER" id="PTHR47958">
    <property type="entry name" value="ATP-DEPENDENT RNA HELICASE DBP3"/>
    <property type="match status" value="1"/>
</dbReference>